<dbReference type="Pfam" id="PF11578">
    <property type="entry name" value="DUF3237"/>
    <property type="match status" value="1"/>
</dbReference>
<dbReference type="OrthoDB" id="2544694at2759"/>
<name>A0A2T3B3P0_AMORE</name>
<dbReference type="InParanoid" id="A0A2T3B3P0"/>
<accession>A0A2T3B3P0</accession>
<evidence type="ECO:0000313" key="2">
    <source>
        <dbReference type="Proteomes" id="UP000241818"/>
    </source>
</evidence>
<evidence type="ECO:0000313" key="1">
    <source>
        <dbReference type="EMBL" id="PSS20262.1"/>
    </source>
</evidence>
<sequence length="167" mass="17596">MSNFPKLVPAFTAQIVLDAPVAIGQVSSGTINAAAPFATDGFLRSVPGYPVKVDGVFAHGSDYIRQDPSGKQARLEVNSIVKDKSGAVINYKYTGILNVTPEVGAILSGSPDAKTTEFGDAFTQILFQTGAEELKAIESKVYVGSGRFIIEAGKPPVVEYLISEVTA</sequence>
<dbReference type="Gene3D" id="2.40.160.20">
    <property type="match status" value="1"/>
</dbReference>
<gene>
    <name evidence="1" type="ORF">M430DRAFT_138587</name>
</gene>
<keyword evidence="2" id="KW-1185">Reference proteome</keyword>
<dbReference type="GeneID" id="36570653"/>
<dbReference type="Proteomes" id="UP000241818">
    <property type="component" value="Unassembled WGS sequence"/>
</dbReference>
<organism evidence="1 2">
    <name type="scientific">Amorphotheca resinae ATCC 22711</name>
    <dbReference type="NCBI Taxonomy" id="857342"/>
    <lineage>
        <taxon>Eukaryota</taxon>
        <taxon>Fungi</taxon>
        <taxon>Dikarya</taxon>
        <taxon>Ascomycota</taxon>
        <taxon>Pezizomycotina</taxon>
        <taxon>Leotiomycetes</taxon>
        <taxon>Helotiales</taxon>
        <taxon>Amorphothecaceae</taxon>
        <taxon>Amorphotheca</taxon>
    </lineage>
</organism>
<dbReference type="AlphaFoldDB" id="A0A2T3B3P0"/>
<protein>
    <submittedName>
        <fullName evidence="1">Uncharacterized protein</fullName>
    </submittedName>
</protein>
<proteinExistence type="predicted"/>
<dbReference type="RefSeq" id="XP_024721532.1">
    <property type="nucleotide sequence ID" value="XM_024862572.1"/>
</dbReference>
<dbReference type="EMBL" id="KZ679010">
    <property type="protein sequence ID" value="PSS20262.1"/>
    <property type="molecule type" value="Genomic_DNA"/>
</dbReference>
<reference evidence="1 2" key="1">
    <citation type="journal article" date="2018" name="New Phytol.">
        <title>Comparative genomics and transcriptomics depict ericoid mycorrhizal fungi as versatile saprotrophs and plant mutualists.</title>
        <authorList>
            <person name="Martino E."/>
            <person name="Morin E."/>
            <person name="Grelet G.A."/>
            <person name="Kuo A."/>
            <person name="Kohler A."/>
            <person name="Daghino S."/>
            <person name="Barry K.W."/>
            <person name="Cichocki N."/>
            <person name="Clum A."/>
            <person name="Dockter R.B."/>
            <person name="Hainaut M."/>
            <person name="Kuo R.C."/>
            <person name="LaButti K."/>
            <person name="Lindahl B.D."/>
            <person name="Lindquist E.A."/>
            <person name="Lipzen A."/>
            <person name="Khouja H.R."/>
            <person name="Magnuson J."/>
            <person name="Murat C."/>
            <person name="Ohm R.A."/>
            <person name="Singer S.W."/>
            <person name="Spatafora J.W."/>
            <person name="Wang M."/>
            <person name="Veneault-Fourrey C."/>
            <person name="Henrissat B."/>
            <person name="Grigoriev I.V."/>
            <person name="Martin F.M."/>
            <person name="Perotto S."/>
        </authorList>
    </citation>
    <scope>NUCLEOTIDE SEQUENCE [LARGE SCALE GENOMIC DNA]</scope>
    <source>
        <strain evidence="1 2">ATCC 22711</strain>
    </source>
</reference>